<keyword evidence="2" id="KW-0489">Methyltransferase</keyword>
<dbReference type="Proteomes" id="UP001612915">
    <property type="component" value="Unassembled WGS sequence"/>
</dbReference>
<dbReference type="CDD" id="cd02440">
    <property type="entry name" value="AdoMet_MTases"/>
    <property type="match status" value="1"/>
</dbReference>
<protein>
    <submittedName>
        <fullName evidence="2">Class I SAM-dependent DNA methyltransferase</fullName>
    </submittedName>
</protein>
<organism evidence="2 3">
    <name type="scientific">Spongisporangium articulatum</name>
    <dbReference type="NCBI Taxonomy" id="3362603"/>
    <lineage>
        <taxon>Bacteria</taxon>
        <taxon>Bacillati</taxon>
        <taxon>Actinomycetota</taxon>
        <taxon>Actinomycetes</taxon>
        <taxon>Kineosporiales</taxon>
        <taxon>Kineosporiaceae</taxon>
        <taxon>Spongisporangium</taxon>
    </lineage>
</organism>
<evidence type="ECO:0000259" key="1">
    <source>
        <dbReference type="Pfam" id="PF13649"/>
    </source>
</evidence>
<reference evidence="2 3" key="1">
    <citation type="submission" date="2024-10" db="EMBL/GenBank/DDBJ databases">
        <title>The Natural Products Discovery Center: Release of the First 8490 Sequenced Strains for Exploring Actinobacteria Biosynthetic Diversity.</title>
        <authorList>
            <person name="Kalkreuter E."/>
            <person name="Kautsar S.A."/>
            <person name="Yang D."/>
            <person name="Bader C.D."/>
            <person name="Teijaro C.N."/>
            <person name="Fluegel L."/>
            <person name="Davis C.M."/>
            <person name="Simpson J.R."/>
            <person name="Lauterbach L."/>
            <person name="Steele A.D."/>
            <person name="Gui C."/>
            <person name="Meng S."/>
            <person name="Li G."/>
            <person name="Viehrig K."/>
            <person name="Ye F."/>
            <person name="Su P."/>
            <person name="Kiefer A.F."/>
            <person name="Nichols A."/>
            <person name="Cepeda A.J."/>
            <person name="Yan W."/>
            <person name="Fan B."/>
            <person name="Jiang Y."/>
            <person name="Adhikari A."/>
            <person name="Zheng C.-J."/>
            <person name="Schuster L."/>
            <person name="Cowan T.M."/>
            <person name="Smanski M.J."/>
            <person name="Chevrette M.G."/>
            <person name="De Carvalho L.P.S."/>
            <person name="Shen B."/>
        </authorList>
    </citation>
    <scope>NUCLEOTIDE SEQUENCE [LARGE SCALE GENOMIC DNA]</scope>
    <source>
        <strain evidence="2 3">NPDC049639</strain>
    </source>
</reference>
<dbReference type="InterPro" id="IPR041698">
    <property type="entry name" value="Methyltransf_25"/>
</dbReference>
<dbReference type="RefSeq" id="WP_398282221.1">
    <property type="nucleotide sequence ID" value="NZ_JBITLV010000005.1"/>
</dbReference>
<keyword evidence="3" id="KW-1185">Reference proteome</keyword>
<proteinExistence type="predicted"/>
<dbReference type="GO" id="GO:0008168">
    <property type="term" value="F:methyltransferase activity"/>
    <property type="evidence" value="ECO:0007669"/>
    <property type="project" value="UniProtKB-KW"/>
</dbReference>
<comment type="caution">
    <text evidence="2">The sequence shown here is derived from an EMBL/GenBank/DDBJ whole genome shotgun (WGS) entry which is preliminary data.</text>
</comment>
<feature type="domain" description="Methyltransferase" evidence="1">
    <location>
        <begin position="57"/>
        <end position="146"/>
    </location>
</feature>
<dbReference type="Pfam" id="PF13649">
    <property type="entry name" value="Methyltransf_25"/>
    <property type="match status" value="1"/>
</dbReference>
<dbReference type="SUPFAM" id="SSF53335">
    <property type="entry name" value="S-adenosyl-L-methionine-dependent methyltransferases"/>
    <property type="match status" value="1"/>
</dbReference>
<gene>
    <name evidence="2" type="ORF">ACIB24_15570</name>
</gene>
<sequence length="221" mass="22613">MTALAAYEAGLGGAPVWVRSGDGRRALPVHRWAGEVDARDDGLLTAVLSGTGARPRVLDIGCGAGRLTVALLGRGAQALGVDSSPTAVRLARSRGARVHRADVLGPLPDAWRHGWDRVLLADGNLGIGGDPARLLNRLVPLLAPGGRIVADVRAGGGIARGPAWIESVDVAGDPIGGAVPWAWVGADAAAELGAACGLALSDLRPVPGARTRRWVATWGRP</sequence>
<accession>A0ABW8AR86</accession>
<dbReference type="InterPro" id="IPR029063">
    <property type="entry name" value="SAM-dependent_MTases_sf"/>
</dbReference>
<evidence type="ECO:0000313" key="2">
    <source>
        <dbReference type="EMBL" id="MFI7588488.1"/>
    </source>
</evidence>
<dbReference type="Gene3D" id="3.40.50.150">
    <property type="entry name" value="Vaccinia Virus protein VP39"/>
    <property type="match status" value="1"/>
</dbReference>
<dbReference type="EMBL" id="JBITLV010000005">
    <property type="protein sequence ID" value="MFI7588488.1"/>
    <property type="molecule type" value="Genomic_DNA"/>
</dbReference>
<dbReference type="GO" id="GO:0032259">
    <property type="term" value="P:methylation"/>
    <property type="evidence" value="ECO:0007669"/>
    <property type="project" value="UniProtKB-KW"/>
</dbReference>
<keyword evidence="2" id="KW-0808">Transferase</keyword>
<name>A0ABW8AR86_9ACTN</name>
<evidence type="ECO:0000313" key="3">
    <source>
        <dbReference type="Proteomes" id="UP001612915"/>
    </source>
</evidence>